<reference evidence="2" key="1">
    <citation type="journal article" date="2022" name="bioRxiv">
        <title>Sequencing and chromosome-scale assembly of the giantPleurodeles waltlgenome.</title>
        <authorList>
            <person name="Brown T."/>
            <person name="Elewa A."/>
            <person name="Iarovenko S."/>
            <person name="Subramanian E."/>
            <person name="Araus A.J."/>
            <person name="Petzold A."/>
            <person name="Susuki M."/>
            <person name="Suzuki K.-i.T."/>
            <person name="Hayashi T."/>
            <person name="Toyoda A."/>
            <person name="Oliveira C."/>
            <person name="Osipova E."/>
            <person name="Leigh N.D."/>
            <person name="Simon A."/>
            <person name="Yun M.H."/>
        </authorList>
    </citation>
    <scope>NUCLEOTIDE SEQUENCE</scope>
    <source>
        <strain evidence="2">20211129_DDA</strain>
        <tissue evidence="2">Liver</tissue>
    </source>
</reference>
<feature type="transmembrane region" description="Helical" evidence="1">
    <location>
        <begin position="145"/>
        <end position="165"/>
    </location>
</feature>
<feature type="transmembrane region" description="Helical" evidence="1">
    <location>
        <begin position="203"/>
        <end position="224"/>
    </location>
</feature>
<evidence type="ECO:0000313" key="2">
    <source>
        <dbReference type="EMBL" id="KAJ1092196.1"/>
    </source>
</evidence>
<keyword evidence="1" id="KW-0472">Membrane</keyword>
<feature type="transmembrane region" description="Helical" evidence="1">
    <location>
        <begin position="119"/>
        <end position="139"/>
    </location>
</feature>
<name>A0AAV7LKS6_PLEWA</name>
<dbReference type="AlphaFoldDB" id="A0AAV7LKS6"/>
<keyword evidence="1" id="KW-0812">Transmembrane</keyword>
<protein>
    <submittedName>
        <fullName evidence="2">Uncharacterized protein</fullName>
    </submittedName>
</protein>
<feature type="transmembrane region" description="Helical" evidence="1">
    <location>
        <begin position="47"/>
        <end position="77"/>
    </location>
</feature>
<gene>
    <name evidence="2" type="ORF">NDU88_005308</name>
</gene>
<comment type="caution">
    <text evidence="2">The sequence shown here is derived from an EMBL/GenBank/DDBJ whole genome shotgun (WGS) entry which is preliminary data.</text>
</comment>
<proteinExistence type="predicted"/>
<organism evidence="2 3">
    <name type="scientific">Pleurodeles waltl</name>
    <name type="common">Iberian ribbed newt</name>
    <dbReference type="NCBI Taxonomy" id="8319"/>
    <lineage>
        <taxon>Eukaryota</taxon>
        <taxon>Metazoa</taxon>
        <taxon>Chordata</taxon>
        <taxon>Craniata</taxon>
        <taxon>Vertebrata</taxon>
        <taxon>Euteleostomi</taxon>
        <taxon>Amphibia</taxon>
        <taxon>Batrachia</taxon>
        <taxon>Caudata</taxon>
        <taxon>Salamandroidea</taxon>
        <taxon>Salamandridae</taxon>
        <taxon>Pleurodelinae</taxon>
        <taxon>Pleurodeles</taxon>
    </lineage>
</organism>
<dbReference type="EMBL" id="JANPWB010000015">
    <property type="protein sequence ID" value="KAJ1092196.1"/>
    <property type="molecule type" value="Genomic_DNA"/>
</dbReference>
<feature type="transmembrane region" description="Helical" evidence="1">
    <location>
        <begin position="89"/>
        <end position="112"/>
    </location>
</feature>
<accession>A0AAV7LKS6</accession>
<feature type="transmembrane region" description="Helical" evidence="1">
    <location>
        <begin position="20"/>
        <end position="40"/>
    </location>
</feature>
<feature type="transmembrane region" description="Helical" evidence="1">
    <location>
        <begin position="177"/>
        <end position="197"/>
    </location>
</feature>
<evidence type="ECO:0000256" key="1">
    <source>
        <dbReference type="SAM" id="Phobius"/>
    </source>
</evidence>
<keyword evidence="1" id="KW-1133">Transmembrane helix</keyword>
<keyword evidence="3" id="KW-1185">Reference proteome</keyword>
<evidence type="ECO:0000313" key="3">
    <source>
        <dbReference type="Proteomes" id="UP001066276"/>
    </source>
</evidence>
<sequence length="270" mass="26768">MAAMFAVVPLAQDVAGPLAMLAAMSVAAVLVAGSLTAVLVKGSVSRVLAAVSVAAVLVAGSLTAVLAAALVAVVLVVGSLTAVLVAGSVSWVLAVVSVATVLVAGSLMAVLVKGSGSGVLAAVSVAAVLVAGSLTAMLLKGSVSGVLAAVSVAAVQVAVPVAVLSAVQVGVDVDLPLIFRTFPTLIGGAAVVPLSFFVLTEPLVAGVLAFSFGMWATFSVLDVAECPCPRSLGHWQPCCLAHSKIPLLLAPLCLVMWWLRCWVGTWKGGP</sequence>
<dbReference type="Proteomes" id="UP001066276">
    <property type="component" value="Chromosome 11"/>
</dbReference>